<accession>M0DGD0</accession>
<proteinExistence type="predicted"/>
<sequence length="44" mass="5009">MCHCFSELTEMSDEEQAEIVDEHSTEELRAEYSTEELESLGVTA</sequence>
<evidence type="ECO:0000313" key="1">
    <source>
        <dbReference type="EMBL" id="ELZ33234.1"/>
    </source>
</evidence>
<evidence type="ECO:0000313" key="2">
    <source>
        <dbReference type="Proteomes" id="UP000011523"/>
    </source>
</evidence>
<dbReference type="AlphaFoldDB" id="M0DGD0"/>
<reference evidence="1 2" key="1">
    <citation type="journal article" date="2014" name="PLoS Genet.">
        <title>Phylogenetically driven sequencing of extremely halophilic archaea reveals strategies for static and dynamic osmo-response.</title>
        <authorList>
            <person name="Becker E.A."/>
            <person name="Seitzer P.M."/>
            <person name="Tritt A."/>
            <person name="Larsen D."/>
            <person name="Krusor M."/>
            <person name="Yao A.I."/>
            <person name="Wu D."/>
            <person name="Madern D."/>
            <person name="Eisen J.A."/>
            <person name="Darling A.E."/>
            <person name="Facciotti M.T."/>
        </authorList>
    </citation>
    <scope>NUCLEOTIDE SEQUENCE [LARGE SCALE GENOMIC DNA]</scope>
    <source>
        <strain evidence="1 2">DSM 14210</strain>
    </source>
</reference>
<dbReference type="EMBL" id="AOJD01000077">
    <property type="protein sequence ID" value="ELZ33234.1"/>
    <property type="molecule type" value="Genomic_DNA"/>
</dbReference>
<comment type="caution">
    <text evidence="1">The sequence shown here is derived from an EMBL/GenBank/DDBJ whole genome shotgun (WGS) entry which is preliminary data.</text>
</comment>
<gene>
    <name evidence="1" type="ORF">C472_15027</name>
</gene>
<keyword evidence="2" id="KW-1185">Reference proteome</keyword>
<organism evidence="1 2">
    <name type="scientific">Halorubrum tebenquichense DSM 14210</name>
    <dbReference type="NCBI Taxonomy" id="1227485"/>
    <lineage>
        <taxon>Archaea</taxon>
        <taxon>Methanobacteriati</taxon>
        <taxon>Methanobacteriota</taxon>
        <taxon>Stenosarchaea group</taxon>
        <taxon>Halobacteria</taxon>
        <taxon>Halobacteriales</taxon>
        <taxon>Haloferacaceae</taxon>
        <taxon>Halorubrum</taxon>
    </lineage>
</organism>
<protein>
    <submittedName>
        <fullName evidence="1">Uncharacterized protein</fullName>
    </submittedName>
</protein>
<name>M0DGD0_9EURY</name>
<dbReference type="PATRIC" id="fig|1227485.3.peg.2952"/>
<dbReference type="Proteomes" id="UP000011523">
    <property type="component" value="Unassembled WGS sequence"/>
</dbReference>